<evidence type="ECO:0000256" key="3">
    <source>
        <dbReference type="SAM" id="MobiDB-lite"/>
    </source>
</evidence>
<evidence type="ECO:0000256" key="4">
    <source>
        <dbReference type="SAM" id="SignalP"/>
    </source>
</evidence>
<dbReference type="GO" id="GO:0030288">
    <property type="term" value="C:outer membrane-bounded periplasmic space"/>
    <property type="evidence" value="ECO:0007669"/>
    <property type="project" value="TreeGrafter"/>
</dbReference>
<feature type="domain" description="Periplasmic binding protein" evidence="5">
    <location>
        <begin position="47"/>
        <end position="309"/>
    </location>
</feature>
<dbReference type="InterPro" id="IPR025997">
    <property type="entry name" value="SBP_2_dom"/>
</dbReference>
<dbReference type="EMBL" id="SDPP02000003">
    <property type="protein sequence ID" value="KAA1375940.1"/>
    <property type="molecule type" value="Genomic_DNA"/>
</dbReference>
<dbReference type="PANTHER" id="PTHR30036">
    <property type="entry name" value="D-XYLOSE-BINDING PERIPLASMIC PROTEIN"/>
    <property type="match status" value="1"/>
</dbReference>
<evidence type="ECO:0000256" key="1">
    <source>
        <dbReference type="ARBA" id="ARBA00004196"/>
    </source>
</evidence>
<keyword evidence="2 4" id="KW-0732">Signal</keyword>
<dbReference type="InterPro" id="IPR050555">
    <property type="entry name" value="Bact_Solute-Bind_Prot2"/>
</dbReference>
<dbReference type="GO" id="GO:0030246">
    <property type="term" value="F:carbohydrate binding"/>
    <property type="evidence" value="ECO:0007669"/>
    <property type="project" value="TreeGrafter"/>
</dbReference>
<sequence>MKRTRNLVLATVMGATLALSACGGSSSDSAGSDGGNGGGGSKVEGKIGVILPDTKSSVRWESADKPALKAAFDAAGVESDIQNAEGDADKMATIADGMITDGVTVLAIVNLDSDSGAAIEAKAAKQGVKTIDYDRLTLGGSADVYISYDNSKVGALQGEGLQKCLEADKKTDANLIYLNGSPTDNNATLFSQGAHSVLDKVSTYKNVAEQAVPDWDNDKAVTIFEQLYTKVSGKVDGVYAANDGLAGGVISILKKNGQNGKVPVTGQDASIEGLQNILTGDQCMTIQKSATGQAKALAEAAIAMVKGDKPETTGTVEDETGKREVPAILLDPVSIDKSNIQAVVDAGDLKASDICTADFAKLCEENGVK</sequence>
<feature type="region of interest" description="Disordered" evidence="3">
    <location>
        <begin position="23"/>
        <end position="46"/>
    </location>
</feature>
<feature type="signal peptide" evidence="4">
    <location>
        <begin position="1"/>
        <end position="21"/>
    </location>
</feature>
<keyword evidence="7" id="KW-1185">Reference proteome</keyword>
<dbReference type="AlphaFoldDB" id="A0A641AJT9"/>
<comment type="caution">
    <text evidence="6">The sequence shown here is derived from an EMBL/GenBank/DDBJ whole genome shotgun (WGS) entry which is preliminary data.</text>
</comment>
<gene>
    <name evidence="6" type="ORF">ESP62_010765</name>
</gene>
<organism evidence="6 7">
    <name type="scientific">Aeromicrobium fastidiosum</name>
    <dbReference type="NCBI Taxonomy" id="52699"/>
    <lineage>
        <taxon>Bacteria</taxon>
        <taxon>Bacillati</taxon>
        <taxon>Actinomycetota</taxon>
        <taxon>Actinomycetes</taxon>
        <taxon>Propionibacteriales</taxon>
        <taxon>Nocardioidaceae</taxon>
        <taxon>Aeromicrobium</taxon>
    </lineage>
</organism>
<evidence type="ECO:0000313" key="6">
    <source>
        <dbReference type="EMBL" id="KAA1375940.1"/>
    </source>
</evidence>
<dbReference type="OrthoDB" id="9773673at2"/>
<feature type="compositionally biased region" description="Gly residues" evidence="3">
    <location>
        <begin position="32"/>
        <end position="42"/>
    </location>
</feature>
<protein>
    <submittedName>
        <fullName evidence="6">Sugar ABC transporter substrate-binding protein</fullName>
    </submittedName>
</protein>
<evidence type="ECO:0000313" key="7">
    <source>
        <dbReference type="Proteomes" id="UP001515100"/>
    </source>
</evidence>
<proteinExistence type="predicted"/>
<reference evidence="6" key="1">
    <citation type="submission" date="2019-09" db="EMBL/GenBank/DDBJ databases">
        <authorList>
            <person name="Li J."/>
        </authorList>
    </citation>
    <scope>NUCLEOTIDE SEQUENCE [LARGE SCALE GENOMIC DNA]</scope>
    <source>
        <strain evidence="6">NRBC 14897</strain>
    </source>
</reference>
<name>A0A641AJT9_9ACTN</name>
<feature type="chain" id="PRO_5038347970" evidence="4">
    <location>
        <begin position="22"/>
        <end position="369"/>
    </location>
</feature>
<dbReference type="PANTHER" id="PTHR30036:SF1">
    <property type="entry name" value="D-XYLOSE-BINDING PERIPLASMIC PROTEIN"/>
    <property type="match status" value="1"/>
</dbReference>
<accession>A0A641AJT9</accession>
<evidence type="ECO:0000256" key="2">
    <source>
        <dbReference type="ARBA" id="ARBA00022729"/>
    </source>
</evidence>
<dbReference type="Proteomes" id="UP001515100">
    <property type="component" value="Unassembled WGS sequence"/>
</dbReference>
<dbReference type="Pfam" id="PF13407">
    <property type="entry name" value="Peripla_BP_4"/>
    <property type="match status" value="1"/>
</dbReference>
<comment type="subcellular location">
    <subcellularLocation>
        <location evidence="1">Cell envelope</location>
    </subcellularLocation>
</comment>
<dbReference type="SUPFAM" id="SSF53822">
    <property type="entry name" value="Periplasmic binding protein-like I"/>
    <property type="match status" value="1"/>
</dbReference>
<dbReference type="Gene3D" id="3.40.50.2300">
    <property type="match status" value="2"/>
</dbReference>
<dbReference type="PROSITE" id="PS51257">
    <property type="entry name" value="PROKAR_LIPOPROTEIN"/>
    <property type="match status" value="1"/>
</dbReference>
<evidence type="ECO:0000259" key="5">
    <source>
        <dbReference type="Pfam" id="PF13407"/>
    </source>
</evidence>
<dbReference type="InterPro" id="IPR028082">
    <property type="entry name" value="Peripla_BP_I"/>
</dbReference>
<dbReference type="RefSeq" id="WP_129183493.1">
    <property type="nucleotide sequence ID" value="NZ_JAGIOG010000001.1"/>
</dbReference>